<dbReference type="RefSeq" id="WP_261972792.1">
    <property type="nucleotide sequence ID" value="NZ_CP103460.1"/>
</dbReference>
<proteinExistence type="predicted"/>
<evidence type="ECO:0000313" key="1">
    <source>
        <dbReference type="EMBL" id="MDN3621312.1"/>
    </source>
</evidence>
<name>A0AAJ1VKJ3_9FLAO</name>
<reference evidence="1 2" key="1">
    <citation type="journal article" date="2014" name="Int. J. Syst. Evol. Microbiol.">
        <title>Complete genome sequence of Corynebacterium casei LMG S-19264T (=DSM 44701T), isolated from a smear-ripened cheese.</title>
        <authorList>
            <consortium name="US DOE Joint Genome Institute (JGI-PGF)"/>
            <person name="Walter F."/>
            <person name="Albersmeier A."/>
            <person name="Kalinowski J."/>
            <person name="Ruckert C."/>
        </authorList>
    </citation>
    <scope>NUCLEOTIDE SEQUENCE [LARGE SCALE GENOMIC DNA]</scope>
    <source>
        <strain evidence="1 2">CECT 8670</strain>
    </source>
</reference>
<dbReference type="EMBL" id="JAUFQH010000022">
    <property type="protein sequence ID" value="MDN3621312.1"/>
    <property type="molecule type" value="Genomic_DNA"/>
</dbReference>
<dbReference type="AlphaFoldDB" id="A0AAJ1VKJ3"/>
<sequence length="50" mass="6384">MELLTENKLDEKIEQLNYWLNHHHKLHHQYRQKEHARNYYVNKRIELAEE</sequence>
<protein>
    <submittedName>
        <fullName evidence="1">Uncharacterized protein</fullName>
    </submittedName>
</protein>
<evidence type="ECO:0000313" key="2">
    <source>
        <dbReference type="Proteomes" id="UP001228636"/>
    </source>
</evidence>
<organism evidence="1 2">
    <name type="scientific">Polaribacter sejongensis</name>
    <dbReference type="NCBI Taxonomy" id="985043"/>
    <lineage>
        <taxon>Bacteria</taxon>
        <taxon>Pseudomonadati</taxon>
        <taxon>Bacteroidota</taxon>
        <taxon>Flavobacteriia</taxon>
        <taxon>Flavobacteriales</taxon>
        <taxon>Flavobacteriaceae</taxon>
    </lineage>
</organism>
<gene>
    <name evidence="1" type="ORF">QWY81_17730</name>
</gene>
<comment type="caution">
    <text evidence="1">The sequence shown here is derived from an EMBL/GenBank/DDBJ whole genome shotgun (WGS) entry which is preliminary data.</text>
</comment>
<accession>A0AAJ1VKJ3</accession>
<dbReference type="Proteomes" id="UP001228636">
    <property type="component" value="Unassembled WGS sequence"/>
</dbReference>